<dbReference type="PROSITE" id="PS00518">
    <property type="entry name" value="ZF_RING_1"/>
    <property type="match status" value="1"/>
</dbReference>
<evidence type="ECO:0000313" key="6">
    <source>
        <dbReference type="Proteomes" id="UP000245910"/>
    </source>
</evidence>
<evidence type="ECO:0000256" key="2">
    <source>
        <dbReference type="ARBA" id="ARBA00022771"/>
    </source>
</evidence>
<organism evidence="5 6">
    <name type="scientific">Fusarium venenatum</name>
    <dbReference type="NCBI Taxonomy" id="56646"/>
    <lineage>
        <taxon>Eukaryota</taxon>
        <taxon>Fungi</taxon>
        <taxon>Dikarya</taxon>
        <taxon>Ascomycota</taxon>
        <taxon>Pezizomycotina</taxon>
        <taxon>Sordariomycetes</taxon>
        <taxon>Hypocreomycetidae</taxon>
        <taxon>Hypocreales</taxon>
        <taxon>Nectriaceae</taxon>
        <taxon>Fusarium</taxon>
    </lineage>
</organism>
<evidence type="ECO:0008006" key="7">
    <source>
        <dbReference type="Google" id="ProtNLM"/>
    </source>
</evidence>
<keyword evidence="3" id="KW-0862">Zinc</keyword>
<keyword evidence="6" id="KW-1185">Reference proteome</keyword>
<evidence type="ECO:0000256" key="4">
    <source>
        <dbReference type="SAM" id="MobiDB-lite"/>
    </source>
</evidence>
<feature type="region of interest" description="Disordered" evidence="4">
    <location>
        <begin position="98"/>
        <end position="119"/>
    </location>
</feature>
<evidence type="ECO:0000256" key="1">
    <source>
        <dbReference type="ARBA" id="ARBA00022723"/>
    </source>
</evidence>
<dbReference type="GO" id="GO:0008270">
    <property type="term" value="F:zinc ion binding"/>
    <property type="evidence" value="ECO:0007669"/>
    <property type="project" value="UniProtKB-KW"/>
</dbReference>
<dbReference type="Proteomes" id="UP000245910">
    <property type="component" value="Chromosome IIII"/>
</dbReference>
<keyword evidence="1" id="KW-0479">Metal-binding</keyword>
<sequence>MADLTAFSAQEAIMSQLIFLDGWERSHDKDNEAPQQITELHIVRPYLKNVSLGSAEWDEDKVGRLINQHLLTSMQPPSNAKSTMKSLDTTAATLAEPVTRSPGKSWPKIDGTSTEPVVKGKKRDFGNRIEEISKTKLARHTSKAWSFLRNDPQPIQSVPHCRIGPDDDDLISFENDPDEIKGEPIEASLPLIGQVPVLNAEDVHVDAAPIPEEVETVKCFTCGLSSAKSLIMCPCDHKYCAECLCGMVKSSLRDDIPFPPACCEKPITIDVNAGFFDKNTLCDFFARKFGIAYITPSPKKIPPQVHGVDLGTSKNEGLCYLCKRVNEKDSCKLNEPVIRILTNICPVCPDCCYRCNRNRTSCPCAANGNAFDPKAPVFRPTNNSNKSGKRDSTLLVRLPPNHKREHLLMENRNEPGGRFDCFILCTLWPVLPSLWEL</sequence>
<keyword evidence="2" id="KW-0863">Zinc-finger</keyword>
<dbReference type="EMBL" id="LN649232">
    <property type="protein sequence ID" value="CEI41455.1"/>
    <property type="molecule type" value="Genomic_DNA"/>
</dbReference>
<reference evidence="6" key="1">
    <citation type="submission" date="2014-10" db="EMBL/GenBank/DDBJ databases">
        <authorList>
            <person name="King R."/>
        </authorList>
    </citation>
    <scope>NUCLEOTIDE SEQUENCE [LARGE SCALE GENOMIC DNA]</scope>
    <source>
        <strain evidence="6">A3/5</strain>
    </source>
</reference>
<protein>
    <recommendedName>
        <fullName evidence="7">RING-type domain-containing protein</fullName>
    </recommendedName>
</protein>
<name>A0A2L2SXS1_9HYPO</name>
<evidence type="ECO:0000313" key="5">
    <source>
        <dbReference type="EMBL" id="CEI41455.1"/>
    </source>
</evidence>
<accession>A0A2L2SXS1</accession>
<dbReference type="AlphaFoldDB" id="A0A2L2SXS1"/>
<dbReference type="STRING" id="56646.A0A2L2SXS1"/>
<proteinExistence type="predicted"/>
<evidence type="ECO:0000256" key="3">
    <source>
        <dbReference type="ARBA" id="ARBA00022833"/>
    </source>
</evidence>
<dbReference type="InterPro" id="IPR017907">
    <property type="entry name" value="Znf_RING_CS"/>
</dbReference>